<name>A0A2Z2KUH4_9BACL</name>
<dbReference type="AlphaFoldDB" id="A0A2Z2KUH4"/>
<dbReference type="InterPro" id="IPR048102">
    <property type="entry name" value="MobP3"/>
</dbReference>
<dbReference type="KEGG" id="pdh:B9T62_22870"/>
<dbReference type="RefSeq" id="WP_087917391.1">
    <property type="nucleotide sequence ID" value="NZ_CP021780.1"/>
</dbReference>
<dbReference type="NCBIfam" id="NF041499">
    <property type="entry name" value="MobP3"/>
    <property type="match status" value="1"/>
</dbReference>
<accession>A0A2Z2KUH4</accession>
<dbReference type="EMBL" id="CP021780">
    <property type="protein sequence ID" value="ASA23398.1"/>
    <property type="molecule type" value="Genomic_DNA"/>
</dbReference>
<protein>
    <submittedName>
        <fullName evidence="1">Uncharacterized protein</fullName>
    </submittedName>
</protein>
<evidence type="ECO:0000313" key="1">
    <source>
        <dbReference type="EMBL" id="ASA23398.1"/>
    </source>
</evidence>
<sequence>MSALIYKQRFFHPNKPKTAVSNYCHIGYIATRPGAVRHDAKNHGLFGKLKPGEMQIFDSWQEVARTARDISQQGKNMYRGIISFRKETAMELGLSNFTAWQQYIEQHIATLAAQNQIKTENLCWAAAFHNEIDHPHLHVVFWDKKQDIMKNYTSPQVPNRIRKQLIKDTFAYKIKQFIAMRDQAKSGVSEITDQLVAEFENYLKQLNPKAFRAFQQRFEIDDEDSLLLFPKHHLVEPSSVKKKLAEQLFQLRQQMPKSGRLAYKLLPPESKTLLDKFVQNLLQENRYLAQMVEDYVEAKMNLAMLYDSNPDHLNRQRAKYQAEAEKRIANRILSTVRTIIQLEKDASYNIKQANWQFAMTEQLVLELLNLMEGLVMNAQMDYDDKSKLMGGDLSKQAKKEWLLRNKDKGFDR</sequence>
<evidence type="ECO:0000313" key="2">
    <source>
        <dbReference type="Proteomes" id="UP000249890"/>
    </source>
</evidence>
<proteinExistence type="predicted"/>
<dbReference type="InterPro" id="IPR041073">
    <property type="entry name" value="MobL"/>
</dbReference>
<keyword evidence="2" id="KW-1185">Reference proteome</keyword>
<reference evidence="1 2" key="1">
    <citation type="submission" date="2017-06" db="EMBL/GenBank/DDBJ databases">
        <title>Complete genome sequence of Paenibacillus donghaensis KCTC 13049T isolated from East Sea sediment, South Korea.</title>
        <authorList>
            <person name="Jung B.K."/>
            <person name="Hong S.-J."/>
            <person name="Shin J.-H."/>
        </authorList>
    </citation>
    <scope>NUCLEOTIDE SEQUENCE [LARGE SCALE GENOMIC DNA]</scope>
    <source>
        <strain evidence="1 2">KCTC 13049</strain>
    </source>
</reference>
<gene>
    <name evidence="1" type="ORF">B9T62_22870</name>
</gene>
<dbReference type="Pfam" id="PF18555">
    <property type="entry name" value="MobL"/>
    <property type="match status" value="1"/>
</dbReference>
<dbReference type="OrthoDB" id="1775746at2"/>
<dbReference type="Proteomes" id="UP000249890">
    <property type="component" value="Chromosome"/>
</dbReference>
<organism evidence="1 2">
    <name type="scientific">Paenibacillus donghaensis</name>
    <dbReference type="NCBI Taxonomy" id="414771"/>
    <lineage>
        <taxon>Bacteria</taxon>
        <taxon>Bacillati</taxon>
        <taxon>Bacillota</taxon>
        <taxon>Bacilli</taxon>
        <taxon>Bacillales</taxon>
        <taxon>Paenibacillaceae</taxon>
        <taxon>Paenibacillus</taxon>
    </lineage>
</organism>